<evidence type="ECO:0000256" key="2">
    <source>
        <dbReference type="ARBA" id="ARBA00022692"/>
    </source>
</evidence>
<reference evidence="8 9" key="1">
    <citation type="submission" date="2024-02" db="EMBL/GenBank/DDBJ databases">
        <title>Full genome sequence of Nocardioides kribbensis.</title>
        <authorList>
            <person name="Poletto B.L."/>
            <person name="Silva G."/>
            <person name="Galante D."/>
            <person name="Campos K.R."/>
            <person name="Santos M.B.N."/>
            <person name="Sacchi C.T."/>
        </authorList>
    </citation>
    <scope>NUCLEOTIDE SEQUENCE [LARGE SCALE GENOMIC DNA]</scope>
    <source>
        <strain evidence="8 9">O4R</strain>
    </source>
</reference>
<feature type="domain" description="Cytochrome c assembly protein" evidence="7">
    <location>
        <begin position="115"/>
        <end position="321"/>
    </location>
</feature>
<keyword evidence="5 6" id="KW-0472">Membrane</keyword>
<evidence type="ECO:0000256" key="6">
    <source>
        <dbReference type="SAM" id="Phobius"/>
    </source>
</evidence>
<feature type="transmembrane region" description="Helical" evidence="6">
    <location>
        <begin position="12"/>
        <end position="30"/>
    </location>
</feature>
<comment type="caution">
    <text evidence="8">The sequence shown here is derived from an EMBL/GenBank/DDBJ whole genome shotgun (WGS) entry which is preliminary data.</text>
</comment>
<dbReference type="Pfam" id="PF01578">
    <property type="entry name" value="Cytochrom_C_asm"/>
    <property type="match status" value="1"/>
</dbReference>
<feature type="transmembrane region" description="Helical" evidence="6">
    <location>
        <begin position="180"/>
        <end position="206"/>
    </location>
</feature>
<keyword evidence="3" id="KW-0201">Cytochrome c-type biogenesis</keyword>
<feature type="transmembrane region" description="Helical" evidence="6">
    <location>
        <begin position="148"/>
        <end position="168"/>
    </location>
</feature>
<evidence type="ECO:0000256" key="3">
    <source>
        <dbReference type="ARBA" id="ARBA00022748"/>
    </source>
</evidence>
<evidence type="ECO:0000313" key="9">
    <source>
        <dbReference type="Proteomes" id="UP001482520"/>
    </source>
</evidence>
<feature type="transmembrane region" description="Helical" evidence="6">
    <location>
        <begin position="85"/>
        <end position="106"/>
    </location>
</feature>
<keyword evidence="2 6" id="KW-0812">Transmembrane</keyword>
<feature type="transmembrane region" description="Helical" evidence="6">
    <location>
        <begin position="273"/>
        <end position="288"/>
    </location>
</feature>
<keyword evidence="4 6" id="KW-1133">Transmembrane helix</keyword>
<protein>
    <submittedName>
        <fullName evidence="8">C-type cytochrome biogenesis protein CcsB</fullName>
    </submittedName>
</protein>
<dbReference type="InterPro" id="IPR002541">
    <property type="entry name" value="Cyt_c_assembly"/>
</dbReference>
<dbReference type="EMBL" id="JBEGDP010000029">
    <property type="protein sequence ID" value="MEQ7849151.1"/>
    <property type="molecule type" value="Genomic_DNA"/>
</dbReference>
<evidence type="ECO:0000256" key="4">
    <source>
        <dbReference type="ARBA" id="ARBA00022989"/>
    </source>
</evidence>
<evidence type="ECO:0000256" key="1">
    <source>
        <dbReference type="ARBA" id="ARBA00004141"/>
    </source>
</evidence>
<dbReference type="InterPro" id="IPR045062">
    <property type="entry name" value="Cyt_c_biogenesis_CcsA/CcmC"/>
</dbReference>
<keyword evidence="9" id="KW-1185">Reference proteome</keyword>
<accession>A0ABV1P341</accession>
<feature type="transmembrane region" description="Helical" evidence="6">
    <location>
        <begin position="238"/>
        <end position="258"/>
    </location>
</feature>
<comment type="subcellular location">
    <subcellularLocation>
        <location evidence="1">Membrane</location>
        <topology evidence="1">Multi-pass membrane protein</topology>
    </subcellularLocation>
</comment>
<feature type="transmembrane region" description="Helical" evidence="6">
    <location>
        <begin position="118"/>
        <end position="136"/>
    </location>
</feature>
<dbReference type="InterPro" id="IPR017562">
    <property type="entry name" value="Cyt_c_biogenesis_CcsA"/>
</dbReference>
<sequence>MSDSAWEALSNQAVAAAGLVYFLALLAHLVEWSALRKVPVEAGARETATVGAGGPAAPAYGASAEPAAGSEGPDHEHRIDLFGRIGFSLTVVAGLVHAVSLLARGMAADPNRVPWGNMYEFTLSGTFVVTLLYVVMRRRLGLSWMAPLVVGFVLVLLMVDVIWLYAPVSPLTEALNSPWLVIHVVSAVIATGAFSLGGICSVLYLLKERSITKGRESSTGYLSRVPSLAVLDRVSYRLHAFAFPVWTFAVLITGPIWAHQAWSNYWNWDPKEVWAFITWVVYAAYLHARSTAGWKGRNAAYLALLGTATLWFNFIGINFFSTTSQHSYAAPEPAPVVAEAPVLAGGA</sequence>
<name>A0ABV1P341_9ACTN</name>
<feature type="transmembrane region" description="Helical" evidence="6">
    <location>
        <begin position="300"/>
        <end position="320"/>
    </location>
</feature>
<dbReference type="PANTHER" id="PTHR30071:SF1">
    <property type="entry name" value="CYTOCHROME B_B6 PROTEIN-RELATED"/>
    <property type="match status" value="1"/>
</dbReference>
<gene>
    <name evidence="8" type="primary">ccsB</name>
    <name evidence="8" type="ORF">V6R90_17890</name>
</gene>
<evidence type="ECO:0000259" key="7">
    <source>
        <dbReference type="Pfam" id="PF01578"/>
    </source>
</evidence>
<dbReference type="RefSeq" id="WP_056864842.1">
    <property type="nucleotide sequence ID" value="NZ_JBEFCX010000406.1"/>
</dbReference>
<evidence type="ECO:0000256" key="5">
    <source>
        <dbReference type="ARBA" id="ARBA00023136"/>
    </source>
</evidence>
<dbReference type="Proteomes" id="UP001482520">
    <property type="component" value="Unassembled WGS sequence"/>
</dbReference>
<dbReference type="NCBIfam" id="TIGR03144">
    <property type="entry name" value="cytochr_II_ccsB"/>
    <property type="match status" value="1"/>
</dbReference>
<proteinExistence type="predicted"/>
<organism evidence="8 9">
    <name type="scientific">Nocardioides kribbensis</name>
    <dbReference type="NCBI Taxonomy" id="305517"/>
    <lineage>
        <taxon>Bacteria</taxon>
        <taxon>Bacillati</taxon>
        <taxon>Actinomycetota</taxon>
        <taxon>Actinomycetes</taxon>
        <taxon>Propionibacteriales</taxon>
        <taxon>Nocardioidaceae</taxon>
        <taxon>Nocardioides</taxon>
    </lineage>
</organism>
<evidence type="ECO:0000313" key="8">
    <source>
        <dbReference type="EMBL" id="MEQ7849151.1"/>
    </source>
</evidence>
<dbReference type="PANTHER" id="PTHR30071">
    <property type="entry name" value="HEME EXPORTER PROTEIN C"/>
    <property type="match status" value="1"/>
</dbReference>